<dbReference type="PRINTS" id="PR00397">
    <property type="entry name" value="SIROHAEM"/>
</dbReference>
<accession>A0A9J6RME8</accession>
<evidence type="ECO:0000256" key="2">
    <source>
        <dbReference type="ARBA" id="ARBA00010429"/>
    </source>
</evidence>
<keyword evidence="3 15" id="KW-0004">4Fe-4S</keyword>
<gene>
    <name evidence="15 18" type="primary">cysI</name>
    <name evidence="18" type="ORF">O0V09_08105</name>
</gene>
<comment type="function">
    <text evidence="13 15">Component of the sulfite reductase complex that catalyzes the 6-electron reduction of sulfite to sulfide. This is one of several activities required for the biosynthesis of L-cysteine from sulfate.</text>
</comment>
<dbReference type="EMBL" id="JAPTGG010000005">
    <property type="protein sequence ID" value="MCZ0865157.1"/>
    <property type="molecule type" value="Genomic_DNA"/>
</dbReference>
<feature type="binding site" description="axial binding residue" evidence="15">
    <location>
        <position position="485"/>
    </location>
    <ligand>
        <name>siroheme</name>
        <dbReference type="ChEBI" id="CHEBI:60052"/>
    </ligand>
    <ligandPart>
        <name>Fe</name>
        <dbReference type="ChEBI" id="CHEBI:18248"/>
    </ligandPart>
</feature>
<dbReference type="SUPFAM" id="SSF56014">
    <property type="entry name" value="Nitrite and sulphite reductase 4Fe-4S domain-like"/>
    <property type="match status" value="2"/>
</dbReference>
<keyword evidence="19" id="KW-1185">Reference proteome</keyword>
<dbReference type="InterPro" id="IPR045169">
    <property type="entry name" value="NO2/SO3_Rdtase_4Fe4S_prot"/>
</dbReference>
<feature type="domain" description="Nitrite/Sulfite reductase ferredoxin-like" evidence="17">
    <location>
        <begin position="349"/>
        <end position="416"/>
    </location>
</feature>
<dbReference type="NCBIfam" id="NF010029">
    <property type="entry name" value="PRK13504.1"/>
    <property type="match status" value="1"/>
</dbReference>
<feature type="binding site" evidence="15">
    <location>
        <position position="442"/>
    </location>
    <ligand>
        <name>[4Fe-4S] cluster</name>
        <dbReference type="ChEBI" id="CHEBI:49883"/>
    </ligand>
</feature>
<evidence type="ECO:0000256" key="7">
    <source>
        <dbReference type="ARBA" id="ARBA00022857"/>
    </source>
</evidence>
<proteinExistence type="inferred from homology"/>
<dbReference type="NCBIfam" id="TIGR02041">
    <property type="entry name" value="CysI"/>
    <property type="match status" value="1"/>
</dbReference>
<dbReference type="RefSeq" id="WP_258331307.1">
    <property type="nucleotide sequence ID" value="NZ_JAPTGG010000005.1"/>
</dbReference>
<dbReference type="InterPro" id="IPR045854">
    <property type="entry name" value="NO2/SO3_Rdtase_4Fe4S_sf"/>
</dbReference>
<keyword evidence="6 15" id="KW-0479">Metal-binding</keyword>
<dbReference type="SUPFAM" id="SSF55124">
    <property type="entry name" value="Nitrite/Sulfite reductase N-terminal domain-like"/>
    <property type="match status" value="2"/>
</dbReference>
<dbReference type="Pfam" id="PF01077">
    <property type="entry name" value="NIR_SIR"/>
    <property type="match status" value="1"/>
</dbReference>
<comment type="cofactor">
    <cofactor evidence="15">
        <name>siroheme</name>
        <dbReference type="ChEBI" id="CHEBI:60052"/>
    </cofactor>
    <text evidence="15">Binds 1 siroheme per subunit.</text>
</comment>
<evidence type="ECO:0000256" key="14">
    <source>
        <dbReference type="ARBA" id="ARBA00062253"/>
    </source>
</evidence>
<feature type="domain" description="Nitrite/sulphite reductase 4Fe-4S" evidence="16">
    <location>
        <begin position="169"/>
        <end position="327"/>
    </location>
</feature>
<evidence type="ECO:0000256" key="15">
    <source>
        <dbReference type="HAMAP-Rule" id="MF_01540"/>
    </source>
</evidence>
<sequence length="574" mass="64750">MTHLADPNYIPVTDIEKGKAASKGLRSTLNESVADQLSGAVADSDIHTLKHHGTYQQFNRENQHERKKQFLEPEYSFMIRARIPGGVCSPKQWLALDEMCQEFANSTIRITTRQTFQLHGVIKSDLKPTFQAMNKVLMDSICGCGDVNRNVMCNPNPVDSRAHEEVFEWAKKLSEHLLPATRAYYDLWLDGEKVENPENVEEPIYGPYYLPRKFKAVVAIPPYNDVDIYAHCLGYIAIIEDGKLLGYNVTVGGGLGMTHGDPKTYARIADHIGFCTPDQMLKIAEETVKIQRDYGNRVERRFARFKYTIGDRSIEWFKEELHKRLGFELQPDKPFEFISNSDRYGWVQGHDGNWHLNLFVENGRIKDDAEQGLQLLSGMRAIAEVHQGDFRMTPNQNIIIANITPENRPQIEALVEQYGLQTGPQVSPIRQNSMACVALPTCPLAMAESERYLPSLVTHIEKLAEKHGIADLPITVRMQGCPNGCGRAVLAEISFIGKGPGRYNMYLGAGGHGERFSVLHEENIDESEILPIVDDLLGKYAADRNADERFGDFLVRTGVVKAYEGPQDFHRQEA</sequence>
<evidence type="ECO:0000313" key="18">
    <source>
        <dbReference type="EMBL" id="MCZ0865157.1"/>
    </source>
</evidence>
<dbReference type="InterPro" id="IPR006067">
    <property type="entry name" value="NO2/SO3_Rdtase_4Fe4S_dom"/>
</dbReference>
<dbReference type="AlphaFoldDB" id="A0A9J6RME8"/>
<dbReference type="GO" id="GO:0000103">
    <property type="term" value="P:sulfate assimilation"/>
    <property type="evidence" value="ECO:0007669"/>
    <property type="project" value="UniProtKB-UniRule"/>
</dbReference>
<dbReference type="PANTHER" id="PTHR11493">
    <property type="entry name" value="SULFITE REDUCTASE [NADPH] SUBUNIT BETA-RELATED"/>
    <property type="match status" value="1"/>
</dbReference>
<dbReference type="InterPro" id="IPR011786">
    <property type="entry name" value="CysI"/>
</dbReference>
<dbReference type="GO" id="GO:0020037">
    <property type="term" value="F:heme binding"/>
    <property type="evidence" value="ECO:0007669"/>
    <property type="project" value="InterPro"/>
</dbReference>
<name>A0A9J6RME8_9GAMM</name>
<dbReference type="EC" id="1.8.1.2" evidence="15"/>
<protein>
    <recommendedName>
        <fullName evidence="15">Sulfite reductase [NADPH] hemoprotein beta-component</fullName>
        <shortName evidence="15">SiR-HP</shortName>
        <shortName evidence="15">SiRHP</shortName>
        <ecNumber evidence="15">1.8.1.2</ecNumber>
    </recommendedName>
</protein>
<keyword evidence="9 15" id="KW-0408">Iron</keyword>
<feature type="binding site" evidence="15">
    <location>
        <position position="481"/>
    </location>
    <ligand>
        <name>[4Fe-4S] cluster</name>
        <dbReference type="ChEBI" id="CHEBI:49883"/>
    </ligand>
</feature>
<evidence type="ECO:0000256" key="13">
    <source>
        <dbReference type="ARBA" id="ARBA00057160"/>
    </source>
</evidence>
<dbReference type="HAMAP" id="MF_01540">
    <property type="entry name" value="CysI"/>
    <property type="match status" value="1"/>
</dbReference>
<dbReference type="GO" id="GO:0070814">
    <property type="term" value="P:hydrogen sulfide biosynthetic process"/>
    <property type="evidence" value="ECO:0007669"/>
    <property type="project" value="UniProtKB-UniRule"/>
</dbReference>
<evidence type="ECO:0000256" key="8">
    <source>
        <dbReference type="ARBA" id="ARBA00023002"/>
    </source>
</evidence>
<evidence type="ECO:0000259" key="17">
    <source>
        <dbReference type="Pfam" id="PF03460"/>
    </source>
</evidence>
<keyword evidence="8 15" id="KW-0560">Oxidoreductase</keyword>
<evidence type="ECO:0000256" key="1">
    <source>
        <dbReference type="ARBA" id="ARBA00004774"/>
    </source>
</evidence>
<comment type="similarity">
    <text evidence="2 15">Belongs to the nitrite and sulfite reductase 4Fe-4S domain family.</text>
</comment>
<comment type="catalytic activity">
    <reaction evidence="12 15">
        <text>hydrogen sulfide + 3 NADP(+) + 3 H2O = sulfite + 3 NADPH + 4 H(+)</text>
        <dbReference type="Rhea" id="RHEA:13801"/>
        <dbReference type="ChEBI" id="CHEBI:15377"/>
        <dbReference type="ChEBI" id="CHEBI:15378"/>
        <dbReference type="ChEBI" id="CHEBI:17359"/>
        <dbReference type="ChEBI" id="CHEBI:29919"/>
        <dbReference type="ChEBI" id="CHEBI:57783"/>
        <dbReference type="ChEBI" id="CHEBI:58349"/>
        <dbReference type="EC" id="1.8.1.2"/>
    </reaction>
</comment>
<feature type="binding site" evidence="15">
    <location>
        <position position="485"/>
    </location>
    <ligand>
        <name>[4Fe-4S] cluster</name>
        <dbReference type="ChEBI" id="CHEBI:49883"/>
    </ligand>
</feature>
<keyword evidence="5 15" id="KW-0349">Heme</keyword>
<dbReference type="GO" id="GO:0050311">
    <property type="term" value="F:sulfite reductase (ferredoxin) activity"/>
    <property type="evidence" value="ECO:0007669"/>
    <property type="project" value="TreeGrafter"/>
</dbReference>
<dbReference type="GO" id="GO:0019344">
    <property type="term" value="P:cysteine biosynthetic process"/>
    <property type="evidence" value="ECO:0007669"/>
    <property type="project" value="UniProtKB-KW"/>
</dbReference>
<dbReference type="Gene3D" id="3.30.413.10">
    <property type="entry name" value="Sulfite Reductase Hemoprotein, domain 1"/>
    <property type="match status" value="2"/>
</dbReference>
<reference evidence="18 19" key="1">
    <citation type="submission" date="2022-12" db="EMBL/GenBank/DDBJ databases">
        <title>Dasania phycosphaerae sp. nov., isolated from particulate material of the south coast of Korea.</title>
        <authorList>
            <person name="Jiang Y."/>
        </authorList>
    </citation>
    <scope>NUCLEOTIDE SEQUENCE [LARGE SCALE GENOMIC DNA]</scope>
    <source>
        <strain evidence="18 19">GY-19</strain>
    </source>
</reference>
<dbReference type="InterPro" id="IPR036136">
    <property type="entry name" value="Nit/Sulf_reduc_fer-like_dom_sf"/>
</dbReference>
<keyword evidence="10 15" id="KW-0411">Iron-sulfur</keyword>
<evidence type="ECO:0000256" key="9">
    <source>
        <dbReference type="ARBA" id="ARBA00023004"/>
    </source>
</evidence>
<organism evidence="18 19">
    <name type="scientific">Dasania phycosphaerae</name>
    <dbReference type="NCBI Taxonomy" id="2950436"/>
    <lineage>
        <taxon>Bacteria</taxon>
        <taxon>Pseudomonadati</taxon>
        <taxon>Pseudomonadota</taxon>
        <taxon>Gammaproteobacteria</taxon>
        <taxon>Cellvibrionales</taxon>
        <taxon>Spongiibacteraceae</taxon>
        <taxon>Dasania</taxon>
    </lineage>
</organism>
<evidence type="ECO:0000259" key="16">
    <source>
        <dbReference type="Pfam" id="PF01077"/>
    </source>
</evidence>
<dbReference type="GO" id="GO:0050661">
    <property type="term" value="F:NADP binding"/>
    <property type="evidence" value="ECO:0007669"/>
    <property type="project" value="InterPro"/>
</dbReference>
<evidence type="ECO:0000256" key="5">
    <source>
        <dbReference type="ARBA" id="ARBA00022617"/>
    </source>
</evidence>
<evidence type="ECO:0000256" key="6">
    <source>
        <dbReference type="ARBA" id="ARBA00022723"/>
    </source>
</evidence>
<dbReference type="Pfam" id="PF03460">
    <property type="entry name" value="NIR_SIR_ferr"/>
    <property type="match status" value="2"/>
</dbReference>
<dbReference type="GO" id="GO:0004783">
    <property type="term" value="F:sulfite reductase (NADPH) activity"/>
    <property type="evidence" value="ECO:0007669"/>
    <property type="project" value="UniProtKB-UniRule"/>
</dbReference>
<keyword evidence="11 15" id="KW-0198">Cysteine biosynthesis</keyword>
<comment type="pathway">
    <text evidence="1 15">Sulfur metabolism; hydrogen sulfide biosynthesis; hydrogen sulfide from sulfite (NADPH route): step 1/1.</text>
</comment>
<keyword evidence="7 15" id="KW-0521">NADP</keyword>
<dbReference type="InterPro" id="IPR006066">
    <property type="entry name" value="NO2/SO3_Rdtase_FeS/sirohaem_BS"/>
</dbReference>
<evidence type="ECO:0000256" key="11">
    <source>
        <dbReference type="ARBA" id="ARBA00023192"/>
    </source>
</evidence>
<comment type="cofactor">
    <cofactor evidence="15">
        <name>[4Fe-4S] cluster</name>
        <dbReference type="ChEBI" id="CHEBI:49883"/>
    </cofactor>
    <text evidence="15">Binds 1 [4Fe-4S] cluster per subunit.</text>
</comment>
<dbReference type="GO" id="GO:0051539">
    <property type="term" value="F:4 iron, 4 sulfur cluster binding"/>
    <property type="evidence" value="ECO:0007669"/>
    <property type="project" value="UniProtKB-KW"/>
</dbReference>
<keyword evidence="4 15" id="KW-0028">Amino-acid biosynthesis</keyword>
<dbReference type="FunFam" id="3.30.413.10:FF:000003">
    <property type="entry name" value="Sulfite reductase [NADPH] hemoprotein beta-component"/>
    <property type="match status" value="1"/>
</dbReference>
<feature type="domain" description="Nitrite/Sulfite reductase ferredoxin-like" evidence="17">
    <location>
        <begin position="76"/>
        <end position="135"/>
    </location>
</feature>
<evidence type="ECO:0000313" key="19">
    <source>
        <dbReference type="Proteomes" id="UP001069090"/>
    </source>
</evidence>
<evidence type="ECO:0000256" key="10">
    <source>
        <dbReference type="ARBA" id="ARBA00023014"/>
    </source>
</evidence>
<comment type="caution">
    <text evidence="18">The sequence shown here is derived from an EMBL/GenBank/DDBJ whole genome shotgun (WGS) entry which is preliminary data.</text>
</comment>
<evidence type="ECO:0000256" key="4">
    <source>
        <dbReference type="ARBA" id="ARBA00022605"/>
    </source>
</evidence>
<dbReference type="GO" id="GO:0009337">
    <property type="term" value="C:sulfite reductase complex (NADPH)"/>
    <property type="evidence" value="ECO:0007669"/>
    <property type="project" value="InterPro"/>
</dbReference>
<comment type="subunit">
    <text evidence="14 15">Alpha(8)-beta(8). The alpha component is a flavoprotein, the beta component is a hemoprotein.</text>
</comment>
<dbReference type="Proteomes" id="UP001069090">
    <property type="component" value="Unassembled WGS sequence"/>
</dbReference>
<evidence type="ECO:0000256" key="3">
    <source>
        <dbReference type="ARBA" id="ARBA00022485"/>
    </source>
</evidence>
<dbReference type="PANTHER" id="PTHR11493:SF47">
    <property type="entry name" value="SULFITE REDUCTASE [NADPH] SUBUNIT BETA"/>
    <property type="match status" value="1"/>
</dbReference>
<dbReference type="InterPro" id="IPR005117">
    <property type="entry name" value="NiRdtase/SiRdtase_haem-b_fer"/>
</dbReference>
<evidence type="ECO:0000256" key="12">
    <source>
        <dbReference type="ARBA" id="ARBA00052219"/>
    </source>
</evidence>
<dbReference type="GO" id="GO:0046872">
    <property type="term" value="F:metal ion binding"/>
    <property type="evidence" value="ECO:0007669"/>
    <property type="project" value="UniProtKB-KW"/>
</dbReference>
<feature type="binding site" evidence="15">
    <location>
        <position position="436"/>
    </location>
    <ligand>
        <name>[4Fe-4S] cluster</name>
        <dbReference type="ChEBI" id="CHEBI:49883"/>
    </ligand>
</feature>